<organism evidence="1 2">
    <name type="scientific">Ferrimonas marina</name>
    <dbReference type="NCBI Taxonomy" id="299255"/>
    <lineage>
        <taxon>Bacteria</taxon>
        <taxon>Pseudomonadati</taxon>
        <taxon>Pseudomonadota</taxon>
        <taxon>Gammaproteobacteria</taxon>
        <taxon>Alteromonadales</taxon>
        <taxon>Ferrimonadaceae</taxon>
        <taxon>Ferrimonas</taxon>
    </lineage>
</organism>
<accession>A0A1M5ZPX4</accession>
<dbReference type="EMBL" id="FQXG01000014">
    <property type="protein sequence ID" value="SHI26270.1"/>
    <property type="molecule type" value="Genomic_DNA"/>
</dbReference>
<gene>
    <name evidence="1" type="ORF">SAMN02745129_0467</name>
</gene>
<keyword evidence="2" id="KW-1185">Reference proteome</keyword>
<name>A0A1M5ZPX4_9GAMM</name>
<dbReference type="Proteomes" id="UP000184268">
    <property type="component" value="Unassembled WGS sequence"/>
</dbReference>
<dbReference type="AlphaFoldDB" id="A0A1M5ZPX4"/>
<protein>
    <submittedName>
        <fullName evidence="1">Uncharacterized protein</fullName>
    </submittedName>
</protein>
<sequence>MGKTRRLGPMVWPWQPCRRGRWDRKAKKLGSFFDPAGTFRSPHTLLLRTHHSHHLPGRNPHGACHLTPTTAIVGVLFWPGSFFDLFCHRLELSQIAPVLTYRFIIFPVHSVFASAPCIPNLVAQGLINLGRFFILRGVISIISIDLLWIKFCQNGCIEVGFMSHSIPNHHPCKTAESLASSPSSRQ</sequence>
<evidence type="ECO:0000313" key="1">
    <source>
        <dbReference type="EMBL" id="SHI26270.1"/>
    </source>
</evidence>
<reference evidence="1 2" key="1">
    <citation type="submission" date="2016-11" db="EMBL/GenBank/DDBJ databases">
        <authorList>
            <person name="Jaros S."/>
            <person name="Januszkiewicz K."/>
            <person name="Wedrychowicz H."/>
        </authorList>
    </citation>
    <scope>NUCLEOTIDE SEQUENCE [LARGE SCALE GENOMIC DNA]</scope>
    <source>
        <strain evidence="1 2">DSM 16917</strain>
    </source>
</reference>
<evidence type="ECO:0000313" key="2">
    <source>
        <dbReference type="Proteomes" id="UP000184268"/>
    </source>
</evidence>
<proteinExistence type="predicted"/>